<gene>
    <name evidence="1" type="ORF">EWB00_010737</name>
</gene>
<dbReference type="OrthoDB" id="1708588at2759"/>
<reference evidence="1 2" key="1">
    <citation type="submission" date="2019-03" db="EMBL/GenBank/DDBJ databases">
        <title>An improved genome assembly of the fluke Schistosoma japonicum.</title>
        <authorList>
            <person name="Hu W."/>
            <person name="Luo F."/>
            <person name="Yin M."/>
            <person name="Mo X."/>
            <person name="Sun C."/>
            <person name="Wu Q."/>
            <person name="Zhu B."/>
            <person name="Xiang M."/>
            <person name="Wang J."/>
            <person name="Wang Y."/>
            <person name="Zhang T."/>
            <person name="Xu B."/>
            <person name="Zheng H."/>
            <person name="Feng Z."/>
        </authorList>
    </citation>
    <scope>NUCLEOTIDE SEQUENCE [LARGE SCALE GENOMIC DNA]</scope>
    <source>
        <strain evidence="1">HuSjv2</strain>
        <tissue evidence="1">Worms</tissue>
    </source>
</reference>
<dbReference type="Gene3D" id="3.80.10.10">
    <property type="entry name" value="Ribonuclease Inhibitor"/>
    <property type="match status" value="1"/>
</dbReference>
<sequence>MLPSVTIGRLSHSLVKLQGPLARYVSSETADKKGESVRSVYCKSKYMRVVDNKKPRKICTGLVGESPSSVQDKILALLQKIWDMKTLNIDTFKTSFISRMRERNRQKQLILDKDIGNLGLDIAVAYMICRLGGRFQLVGSSEWIQPYAGTPPLLPREFIDGFLLETIDLSGTNIVYEGLEFLPCLTHLRYLRMKRCVHLDDFCLSRVGRIKGLRFLDVSECPNLTSKGLATLAQLKNLRRLLVSGNPQIEDKELVCLLLEDHLPMVYIDGVDYIGQLSSEAKEKISHLISTNKRSIELQKEETNVNEVYLINKA</sequence>
<evidence type="ECO:0000313" key="2">
    <source>
        <dbReference type="Proteomes" id="UP000311919"/>
    </source>
</evidence>
<dbReference type="AlphaFoldDB" id="A0A4Z2DPK2"/>
<dbReference type="STRING" id="6182.A0A4Z2DPK2"/>
<dbReference type="InterPro" id="IPR032675">
    <property type="entry name" value="LRR_dom_sf"/>
</dbReference>
<comment type="caution">
    <text evidence="1">The sequence shown here is derived from an EMBL/GenBank/DDBJ whole genome shotgun (WGS) entry which is preliminary data.</text>
</comment>
<dbReference type="Proteomes" id="UP000311919">
    <property type="component" value="Unassembled WGS sequence"/>
</dbReference>
<accession>A0A4Z2DPK2</accession>
<keyword evidence="2" id="KW-1185">Reference proteome</keyword>
<name>A0A4Z2DPK2_SCHJA</name>
<dbReference type="EMBL" id="SKCS01000084">
    <property type="protein sequence ID" value="TNN18100.1"/>
    <property type="molecule type" value="Genomic_DNA"/>
</dbReference>
<protein>
    <submittedName>
        <fullName evidence="1">Distal membrane-arm assembly complex protein</fullName>
    </submittedName>
</protein>
<evidence type="ECO:0000313" key="1">
    <source>
        <dbReference type="EMBL" id="TNN18100.1"/>
    </source>
</evidence>
<proteinExistence type="predicted"/>
<organism evidence="1 2">
    <name type="scientific">Schistosoma japonicum</name>
    <name type="common">Blood fluke</name>
    <dbReference type="NCBI Taxonomy" id="6182"/>
    <lineage>
        <taxon>Eukaryota</taxon>
        <taxon>Metazoa</taxon>
        <taxon>Spiralia</taxon>
        <taxon>Lophotrochozoa</taxon>
        <taxon>Platyhelminthes</taxon>
        <taxon>Trematoda</taxon>
        <taxon>Digenea</taxon>
        <taxon>Strigeidida</taxon>
        <taxon>Schistosomatoidea</taxon>
        <taxon>Schistosomatidae</taxon>
        <taxon>Schistosoma</taxon>
    </lineage>
</organism>
<dbReference type="SUPFAM" id="SSF52047">
    <property type="entry name" value="RNI-like"/>
    <property type="match status" value="1"/>
</dbReference>